<dbReference type="InterPro" id="IPR009976">
    <property type="entry name" value="Sec10-like"/>
</dbReference>
<dbReference type="PANTHER" id="PTHR12100:SF0">
    <property type="entry name" value="EXOCYST COMPLEX COMPONENT 5"/>
    <property type="match status" value="1"/>
</dbReference>
<feature type="domain" description="Exocyst complex component Sec10-like alpha-helical bundle" evidence="7">
    <location>
        <begin position="578"/>
        <end position="911"/>
    </location>
</feature>
<comment type="similarity">
    <text evidence="1">Belongs to the SEC10 family.</text>
</comment>
<feature type="coiled-coil region" evidence="5">
    <location>
        <begin position="175"/>
        <end position="238"/>
    </location>
</feature>
<feature type="domain" description="Exocyst complex component Sec10 N-terminal" evidence="8">
    <location>
        <begin position="176"/>
        <end position="291"/>
    </location>
</feature>
<evidence type="ECO:0000259" key="8">
    <source>
        <dbReference type="Pfam" id="PF20667"/>
    </source>
</evidence>
<dbReference type="PANTHER" id="PTHR12100">
    <property type="entry name" value="SEC10"/>
    <property type="match status" value="1"/>
</dbReference>
<evidence type="ECO:0000256" key="4">
    <source>
        <dbReference type="ARBA" id="ARBA00023054"/>
    </source>
</evidence>
<evidence type="ECO:0000256" key="5">
    <source>
        <dbReference type="SAM" id="Coils"/>
    </source>
</evidence>
<dbReference type="EMBL" id="JALJOT010000003">
    <property type="protein sequence ID" value="KAK9916806.1"/>
    <property type="molecule type" value="Genomic_DNA"/>
</dbReference>
<organism evidence="9 10">
    <name type="scientific">Coccomyxa subellipsoidea</name>
    <dbReference type="NCBI Taxonomy" id="248742"/>
    <lineage>
        <taxon>Eukaryota</taxon>
        <taxon>Viridiplantae</taxon>
        <taxon>Chlorophyta</taxon>
        <taxon>core chlorophytes</taxon>
        <taxon>Trebouxiophyceae</taxon>
        <taxon>Trebouxiophyceae incertae sedis</taxon>
        <taxon>Coccomyxaceae</taxon>
        <taxon>Coccomyxa</taxon>
    </lineage>
</organism>
<proteinExistence type="inferred from homology"/>
<dbReference type="InterPro" id="IPR048625">
    <property type="entry name" value="Sec10_N"/>
</dbReference>
<name>A0ABR2YZE9_9CHLO</name>
<feature type="compositionally biased region" description="Basic and acidic residues" evidence="6">
    <location>
        <begin position="33"/>
        <end position="44"/>
    </location>
</feature>
<evidence type="ECO:0000313" key="10">
    <source>
        <dbReference type="Proteomes" id="UP001491310"/>
    </source>
</evidence>
<reference evidence="9 10" key="1">
    <citation type="journal article" date="2024" name="Nat. Commun.">
        <title>Phylogenomics reveals the evolutionary origins of lichenization in chlorophyte algae.</title>
        <authorList>
            <person name="Puginier C."/>
            <person name="Libourel C."/>
            <person name="Otte J."/>
            <person name="Skaloud P."/>
            <person name="Haon M."/>
            <person name="Grisel S."/>
            <person name="Petersen M."/>
            <person name="Berrin J.G."/>
            <person name="Delaux P.M."/>
            <person name="Dal Grande F."/>
            <person name="Keller J."/>
        </authorList>
    </citation>
    <scope>NUCLEOTIDE SEQUENCE [LARGE SCALE GENOMIC DNA]</scope>
    <source>
        <strain evidence="9 10">SAG 216-7</strain>
    </source>
</reference>
<dbReference type="Pfam" id="PF20667">
    <property type="entry name" value="Sec10_N"/>
    <property type="match status" value="1"/>
</dbReference>
<dbReference type="Pfam" id="PF07393">
    <property type="entry name" value="Sec10_HB"/>
    <property type="match status" value="2"/>
</dbReference>
<evidence type="ECO:0000256" key="3">
    <source>
        <dbReference type="ARBA" id="ARBA00022483"/>
    </source>
</evidence>
<comment type="caution">
    <text evidence="9">The sequence shown here is derived from an EMBL/GenBank/DDBJ whole genome shotgun (WGS) entry which is preliminary data.</text>
</comment>
<keyword evidence="2" id="KW-0813">Transport</keyword>
<evidence type="ECO:0000256" key="6">
    <source>
        <dbReference type="SAM" id="MobiDB-lite"/>
    </source>
</evidence>
<evidence type="ECO:0000313" key="9">
    <source>
        <dbReference type="EMBL" id="KAK9916806.1"/>
    </source>
</evidence>
<keyword evidence="3" id="KW-0268">Exocytosis</keyword>
<dbReference type="Proteomes" id="UP001491310">
    <property type="component" value="Unassembled WGS sequence"/>
</dbReference>
<evidence type="ECO:0000256" key="2">
    <source>
        <dbReference type="ARBA" id="ARBA00022448"/>
    </source>
</evidence>
<evidence type="ECO:0008006" key="11">
    <source>
        <dbReference type="Google" id="ProtNLM"/>
    </source>
</evidence>
<keyword evidence="10" id="KW-1185">Reference proteome</keyword>
<evidence type="ECO:0000259" key="7">
    <source>
        <dbReference type="Pfam" id="PF07393"/>
    </source>
</evidence>
<gene>
    <name evidence="9" type="ORF">WJX75_007279</name>
</gene>
<dbReference type="InterPro" id="IPR048627">
    <property type="entry name" value="Sec10_HB"/>
</dbReference>
<protein>
    <recommendedName>
        <fullName evidence="11">Exocyst complex component Sec10</fullName>
    </recommendedName>
</protein>
<evidence type="ECO:0000256" key="1">
    <source>
        <dbReference type="ARBA" id="ARBA00006572"/>
    </source>
</evidence>
<keyword evidence="4 5" id="KW-0175">Coiled coil</keyword>
<sequence>MFRASVRGKDASEAASPMRKAQQRQALVNGREQLGREQLGREQLSELSFPVSNQGQAISRESQRQEPSSEEMSKQAMAMGGQLMMRAAAAQQTKMGVRPGAERGNLLPTPAVTLDTFLHDFSVGKLINKLADLEQHNLRAQIAAVSRPQAQPSAVQAAAAKPPTAAALVTELQVVDKLLVNFQRAEKEMTDLERMVDQKVQALHERLRGKEEEFQEQLEAMEEGLEKAQHAFSQLDAQMSQSSQTATKIGDRLHNAEGFRQRALEGIKVVTYLQEFANVSQLSELSELFQDDNRLAEAAAVTRHILTIGQELTFAKERVALLDEAPRANGPGTPQPGSIEQAVAQVEAFRGLLEHRVIARFDAAVAAGDLGGMAECARIMAEFRQGESQLVQRYISTRPMFIDVRELSAGAAGAQVTDATTAGIAVRDLGQLYKGLLAAVKEEALVMEQVFPSPRTALIIFLQRVFEQRVQSAVDRMLVVHAASASAEARQQHLKLLVEVYKRTHALAEQLQELVGDGTDVMEMSEGVFAEALSDYPGMELAWLQLLYDKAMQQAQANPTPLSMPAVLLPALSGFRSKTQSQGVSPELVRQFLDWNAEAAGRCEVLSPAGAAPANVRALFHSSTVQRACAGCLLEQVASHLISGLSQAVAACAQAASAPYGMQSITAPSRIAVTKAAYAVVEGSVGRVLEAVGAATGIIRALQQHYAREVEPRVEPAPVEATACATGLAALVRAVERQVLNALQAALSSFFQQADRTLVAEQRRTDFRPPEDGDAPPLDRPTEACALVAALLSALLRLAAQSLQASNLASFDTEVGRRAHAMLVAHMQRYVYSAMGALRWKRDVTEYADILRNSHSPTTNAQMEELAALVNILLVSPDSLIGLVQTSLHMSHKQALQYIRLREDFATAKVEGVPLAKIFSHE</sequence>
<accession>A0ABR2YZE9</accession>
<feature type="domain" description="Exocyst complex component Sec10-like alpha-helical bundle" evidence="7">
    <location>
        <begin position="297"/>
        <end position="553"/>
    </location>
</feature>
<feature type="region of interest" description="Disordered" evidence="6">
    <location>
        <begin position="1"/>
        <end position="75"/>
    </location>
</feature>